<dbReference type="OrthoDB" id="47942at2759"/>
<evidence type="ECO:0000313" key="2">
    <source>
        <dbReference type="EMBL" id="CAB9500842.1"/>
    </source>
</evidence>
<gene>
    <name evidence="2" type="ORF">SEMRO_93_G048540.1</name>
</gene>
<name>A0A9N8DDL5_9STRA</name>
<organism evidence="2 3">
    <name type="scientific">Seminavis robusta</name>
    <dbReference type="NCBI Taxonomy" id="568900"/>
    <lineage>
        <taxon>Eukaryota</taxon>
        <taxon>Sar</taxon>
        <taxon>Stramenopiles</taxon>
        <taxon>Ochrophyta</taxon>
        <taxon>Bacillariophyta</taxon>
        <taxon>Bacillariophyceae</taxon>
        <taxon>Bacillariophycidae</taxon>
        <taxon>Naviculales</taxon>
        <taxon>Naviculaceae</taxon>
        <taxon>Seminavis</taxon>
    </lineage>
</organism>
<dbReference type="AlphaFoldDB" id="A0A9N8DDL5"/>
<accession>A0A9N8DDL5</accession>
<protein>
    <submittedName>
        <fullName evidence="2">Uncharacterized protein</fullName>
    </submittedName>
</protein>
<keyword evidence="3" id="KW-1185">Reference proteome</keyword>
<sequence>MNATAVPKRRRKRGRRKRKVLDNSDDKEPPPPLKVPLPIFVPSLPKSGTTSVHNYFLCGGQKSAHHVYRIDGQVKNKIGRCVKRNVARNMPPFQGCGDTDIWTDTGFVAASYQKGVTVTRSTNEEEKVGCYYPLIEALDEIYEHIRTQQFFL</sequence>
<feature type="compositionally biased region" description="Basic residues" evidence="1">
    <location>
        <begin position="7"/>
        <end position="19"/>
    </location>
</feature>
<dbReference type="Proteomes" id="UP001153069">
    <property type="component" value="Unassembled WGS sequence"/>
</dbReference>
<dbReference type="EMBL" id="CAICTM010000092">
    <property type="protein sequence ID" value="CAB9500842.1"/>
    <property type="molecule type" value="Genomic_DNA"/>
</dbReference>
<feature type="compositionally biased region" description="Basic and acidic residues" evidence="1">
    <location>
        <begin position="20"/>
        <end position="29"/>
    </location>
</feature>
<evidence type="ECO:0000313" key="3">
    <source>
        <dbReference type="Proteomes" id="UP001153069"/>
    </source>
</evidence>
<proteinExistence type="predicted"/>
<feature type="region of interest" description="Disordered" evidence="1">
    <location>
        <begin position="1"/>
        <end position="35"/>
    </location>
</feature>
<comment type="caution">
    <text evidence="2">The sequence shown here is derived from an EMBL/GenBank/DDBJ whole genome shotgun (WGS) entry which is preliminary data.</text>
</comment>
<reference evidence="2" key="1">
    <citation type="submission" date="2020-06" db="EMBL/GenBank/DDBJ databases">
        <authorList>
            <consortium name="Plant Systems Biology data submission"/>
        </authorList>
    </citation>
    <scope>NUCLEOTIDE SEQUENCE</scope>
    <source>
        <strain evidence="2">D6</strain>
    </source>
</reference>
<evidence type="ECO:0000256" key="1">
    <source>
        <dbReference type="SAM" id="MobiDB-lite"/>
    </source>
</evidence>